<keyword evidence="1" id="KW-0812">Transmembrane</keyword>
<feature type="transmembrane region" description="Helical" evidence="1">
    <location>
        <begin position="52"/>
        <end position="74"/>
    </location>
</feature>
<evidence type="ECO:0000313" key="2">
    <source>
        <dbReference type="EMBL" id="ACL96226.1"/>
    </source>
</evidence>
<dbReference type="EMBL" id="CP001340">
    <property type="protein sequence ID" value="ACL96226.1"/>
    <property type="molecule type" value="Genomic_DNA"/>
</dbReference>
<evidence type="ECO:0000313" key="3">
    <source>
        <dbReference type="Proteomes" id="UP000001364"/>
    </source>
</evidence>
<keyword evidence="1" id="KW-0472">Membrane</keyword>
<accession>A0A0H3CBE2</accession>
<dbReference type="RefSeq" id="YP_002518134.1">
    <property type="nucleotide sequence ID" value="NC_011916.1"/>
</dbReference>
<name>A0A0H3CBE2_CAUVN</name>
<keyword evidence="1" id="KW-1133">Transmembrane helix</keyword>
<reference evidence="2 3" key="1">
    <citation type="journal article" date="2010" name="J. Bacteriol.">
        <title>The genetic basis of laboratory adaptation in Caulobacter crescentus.</title>
        <authorList>
            <person name="Marks M.E."/>
            <person name="Castro-Rojas C.M."/>
            <person name="Teiling C."/>
            <person name="Du L."/>
            <person name="Kapatral V."/>
            <person name="Walunas T.L."/>
            <person name="Crosson S."/>
        </authorList>
    </citation>
    <scope>NUCLEOTIDE SEQUENCE [LARGE SCALE GENOMIC DNA]</scope>
    <source>
        <strain evidence="3">NA1000 / CB15N</strain>
    </source>
</reference>
<dbReference type="PATRIC" id="fig|565050.3.peg.2706"/>
<dbReference type="KEGG" id="ccs:CCNA_02761"/>
<dbReference type="RefSeq" id="WP_012640556.1">
    <property type="nucleotide sequence ID" value="NC_011916.1"/>
</dbReference>
<organism evidence="2 3">
    <name type="scientific">Caulobacter vibrioides (strain NA1000 / CB15N)</name>
    <name type="common">Caulobacter crescentus</name>
    <dbReference type="NCBI Taxonomy" id="565050"/>
    <lineage>
        <taxon>Bacteria</taxon>
        <taxon>Pseudomonadati</taxon>
        <taxon>Pseudomonadota</taxon>
        <taxon>Alphaproteobacteria</taxon>
        <taxon>Caulobacterales</taxon>
        <taxon>Caulobacteraceae</taxon>
        <taxon>Caulobacter</taxon>
    </lineage>
</organism>
<protein>
    <submittedName>
        <fullName evidence="2">Uncharacterized protein</fullName>
    </submittedName>
</protein>
<dbReference type="Proteomes" id="UP000001364">
    <property type="component" value="Chromosome"/>
</dbReference>
<sequence>MAVRMKTLRNTPWLLGAQLACLIVPAALNIGGAAQAWVHGAPEALMSGSFQLRILVALLHAAVVMAGVFILLAIHRRGLQS</sequence>
<dbReference type="GeneID" id="7330923"/>
<proteinExistence type="predicted"/>
<evidence type="ECO:0000256" key="1">
    <source>
        <dbReference type="SAM" id="Phobius"/>
    </source>
</evidence>
<gene>
    <name evidence="2" type="ordered locus">CCNA_02761</name>
</gene>
<dbReference type="HOGENOM" id="CLU_2631694_0_0_5"/>
<keyword evidence="3" id="KW-1185">Reference proteome</keyword>
<dbReference type="AlphaFoldDB" id="A0A0H3CBE2"/>